<dbReference type="InterPro" id="IPR053888">
    <property type="entry name" value="MRM3-like_sub_bind"/>
</dbReference>
<dbReference type="Gene3D" id="3.40.1280.10">
    <property type="match status" value="1"/>
</dbReference>
<evidence type="ECO:0000313" key="5">
    <source>
        <dbReference type="EMBL" id="GGH68110.1"/>
    </source>
</evidence>
<dbReference type="InterPro" id="IPR029064">
    <property type="entry name" value="Ribosomal_eL30-like_sf"/>
</dbReference>
<evidence type="ECO:0000256" key="2">
    <source>
        <dbReference type="ARBA" id="ARBA00022603"/>
    </source>
</evidence>
<dbReference type="AlphaFoldDB" id="A0A917MW30"/>
<evidence type="ECO:0000313" key="6">
    <source>
        <dbReference type="Proteomes" id="UP000627292"/>
    </source>
</evidence>
<organism evidence="5 6">
    <name type="scientific">Filimonas zeae</name>
    <dbReference type="NCBI Taxonomy" id="1737353"/>
    <lineage>
        <taxon>Bacteria</taxon>
        <taxon>Pseudomonadati</taxon>
        <taxon>Bacteroidota</taxon>
        <taxon>Chitinophagia</taxon>
        <taxon>Chitinophagales</taxon>
        <taxon>Chitinophagaceae</taxon>
        <taxon>Filimonas</taxon>
    </lineage>
</organism>
<dbReference type="Proteomes" id="UP000627292">
    <property type="component" value="Unassembled WGS sequence"/>
</dbReference>
<keyword evidence="3" id="KW-0808">Transferase</keyword>
<dbReference type="InterPro" id="IPR013123">
    <property type="entry name" value="SpoU_subst-bd"/>
</dbReference>
<dbReference type="GO" id="GO:0006396">
    <property type="term" value="P:RNA processing"/>
    <property type="evidence" value="ECO:0007669"/>
    <property type="project" value="InterPro"/>
</dbReference>
<dbReference type="EMBL" id="BMIB01000002">
    <property type="protein sequence ID" value="GGH68110.1"/>
    <property type="molecule type" value="Genomic_DNA"/>
</dbReference>
<dbReference type="SMART" id="SM00967">
    <property type="entry name" value="SpoU_sub_bind"/>
    <property type="match status" value="1"/>
</dbReference>
<reference evidence="5" key="2">
    <citation type="submission" date="2020-09" db="EMBL/GenBank/DDBJ databases">
        <authorList>
            <person name="Sun Q."/>
            <person name="Zhou Y."/>
        </authorList>
    </citation>
    <scope>NUCLEOTIDE SEQUENCE</scope>
    <source>
        <strain evidence="5">CGMCC 1.15290</strain>
    </source>
</reference>
<evidence type="ECO:0000259" key="4">
    <source>
        <dbReference type="SMART" id="SM00967"/>
    </source>
</evidence>
<evidence type="ECO:0000256" key="1">
    <source>
        <dbReference type="ARBA" id="ARBA00007228"/>
    </source>
</evidence>
<dbReference type="GO" id="GO:0003723">
    <property type="term" value="F:RNA binding"/>
    <property type="evidence" value="ECO:0007669"/>
    <property type="project" value="InterPro"/>
</dbReference>
<dbReference type="Pfam" id="PF22435">
    <property type="entry name" value="MRM3-like_sub_bind"/>
    <property type="match status" value="1"/>
</dbReference>
<keyword evidence="6" id="KW-1185">Reference proteome</keyword>
<evidence type="ECO:0000256" key="3">
    <source>
        <dbReference type="ARBA" id="ARBA00022679"/>
    </source>
</evidence>
<keyword evidence="2 5" id="KW-0489">Methyltransferase</keyword>
<reference evidence="5" key="1">
    <citation type="journal article" date="2014" name="Int. J. Syst. Evol. Microbiol.">
        <title>Complete genome sequence of Corynebacterium casei LMG S-19264T (=DSM 44701T), isolated from a smear-ripened cheese.</title>
        <authorList>
            <consortium name="US DOE Joint Genome Institute (JGI-PGF)"/>
            <person name="Walter F."/>
            <person name="Albersmeier A."/>
            <person name="Kalinowski J."/>
            <person name="Ruckert C."/>
        </authorList>
    </citation>
    <scope>NUCLEOTIDE SEQUENCE</scope>
    <source>
        <strain evidence="5">CGMCC 1.15290</strain>
    </source>
</reference>
<dbReference type="PANTHER" id="PTHR43191">
    <property type="entry name" value="RRNA METHYLTRANSFERASE 3"/>
    <property type="match status" value="1"/>
</dbReference>
<comment type="similarity">
    <text evidence="1">Belongs to the class IV-like SAM-binding methyltransferase superfamily. RNA methyltransferase TrmH family.</text>
</comment>
<sequence length="241" mass="26449">MVTKSEVKYIQSLYQKKNRIEAGVFVVEGPKLVEELLQSSFEIKSVYALADWCKANPQVAATVVSDQELEKLSHHQTPNQVLAVAGQRYGSGQPDFSNRVTLLLDGIQDPGNLGTIIRIADWFGINQIVATEDTVDLYNPKVIQSTMGSFLRVQLWYLPVENLMPQIHVPVYGALLNGQSIMDHPALTEGVLVIGNESKGIRDPLMPYITHAVTIPRIGHAESLNAAVATGIIISHLAGKR</sequence>
<dbReference type="GO" id="GO:0008173">
    <property type="term" value="F:RNA methyltransferase activity"/>
    <property type="evidence" value="ECO:0007669"/>
    <property type="project" value="InterPro"/>
</dbReference>
<dbReference type="GO" id="GO:0032259">
    <property type="term" value="P:methylation"/>
    <property type="evidence" value="ECO:0007669"/>
    <property type="project" value="UniProtKB-KW"/>
</dbReference>
<dbReference type="RefSeq" id="WP_188952380.1">
    <property type="nucleotide sequence ID" value="NZ_BMIB01000002.1"/>
</dbReference>
<dbReference type="InterPro" id="IPR029026">
    <property type="entry name" value="tRNA_m1G_MTases_N"/>
</dbReference>
<dbReference type="PANTHER" id="PTHR43191:SF2">
    <property type="entry name" value="RRNA METHYLTRANSFERASE 3, MITOCHONDRIAL"/>
    <property type="match status" value="1"/>
</dbReference>
<feature type="domain" description="RNA 2-O ribose methyltransferase substrate binding" evidence="4">
    <location>
        <begin position="26"/>
        <end position="91"/>
    </location>
</feature>
<gene>
    <name evidence="5" type="ORF">GCM10011379_24060</name>
</gene>
<dbReference type="SUPFAM" id="SSF75217">
    <property type="entry name" value="alpha/beta knot"/>
    <property type="match status" value="1"/>
</dbReference>
<name>A0A917MW30_9BACT</name>
<accession>A0A917MW30</accession>
<comment type="caution">
    <text evidence="5">The sequence shown here is derived from an EMBL/GenBank/DDBJ whole genome shotgun (WGS) entry which is preliminary data.</text>
</comment>
<dbReference type="SUPFAM" id="SSF55315">
    <property type="entry name" value="L30e-like"/>
    <property type="match status" value="1"/>
</dbReference>
<dbReference type="CDD" id="cd18109">
    <property type="entry name" value="SpoU-like_RNA-MTase"/>
    <property type="match status" value="1"/>
</dbReference>
<dbReference type="Gene3D" id="3.30.1330.30">
    <property type="match status" value="1"/>
</dbReference>
<dbReference type="InterPro" id="IPR051259">
    <property type="entry name" value="rRNA_Methyltransferase"/>
</dbReference>
<dbReference type="Pfam" id="PF00588">
    <property type="entry name" value="SpoU_methylase"/>
    <property type="match status" value="1"/>
</dbReference>
<protein>
    <submittedName>
        <fullName evidence="5">RNA methyltransferase</fullName>
    </submittedName>
</protein>
<dbReference type="InterPro" id="IPR001537">
    <property type="entry name" value="SpoU_MeTrfase"/>
</dbReference>
<dbReference type="GO" id="GO:0005737">
    <property type="term" value="C:cytoplasm"/>
    <property type="evidence" value="ECO:0007669"/>
    <property type="project" value="UniProtKB-ARBA"/>
</dbReference>
<proteinExistence type="inferred from homology"/>
<dbReference type="InterPro" id="IPR029028">
    <property type="entry name" value="Alpha/beta_knot_MTases"/>
</dbReference>